<dbReference type="EMBL" id="JAHUZB010000002">
    <property type="protein sequence ID" value="MBV7390033.1"/>
    <property type="molecule type" value="Genomic_DNA"/>
</dbReference>
<dbReference type="Proteomes" id="UP000774130">
    <property type="component" value="Unassembled WGS sequence"/>
</dbReference>
<evidence type="ECO:0000313" key="2">
    <source>
        <dbReference type="EMBL" id="MBV7390033.1"/>
    </source>
</evidence>
<dbReference type="PANTHER" id="PTHR35006">
    <property type="entry name" value="GLYOXALASE FAMILY PROTEIN (AFU_ORTHOLOGUE AFUA_5G14830)"/>
    <property type="match status" value="1"/>
</dbReference>
<sequence length="119" mass="13103">MIDHLSLGVSDLSKSKEFYSKALAPLGYQVKIEMDHGICYGASDGGDLWILKSEPTKIHVAFGTTKQEIVDAFYQAAINAGGRDNGAPGLRPNYHENYYAAFVIDPDGYNIEAVCHQEY</sequence>
<name>A0ABS6TAV8_9ENTE</name>
<organism evidence="2 3">
    <name type="scientific">Enterococcus alishanensis</name>
    <dbReference type="NCBI Taxonomy" id="1303817"/>
    <lineage>
        <taxon>Bacteria</taxon>
        <taxon>Bacillati</taxon>
        <taxon>Bacillota</taxon>
        <taxon>Bacilli</taxon>
        <taxon>Lactobacillales</taxon>
        <taxon>Enterococcaceae</taxon>
        <taxon>Enterococcus</taxon>
    </lineage>
</organism>
<dbReference type="InterPro" id="IPR037523">
    <property type="entry name" value="VOC_core"/>
</dbReference>
<evidence type="ECO:0000259" key="1">
    <source>
        <dbReference type="PROSITE" id="PS51819"/>
    </source>
</evidence>
<feature type="domain" description="VOC" evidence="1">
    <location>
        <begin position="1"/>
        <end position="116"/>
    </location>
</feature>
<protein>
    <submittedName>
        <fullName evidence="2">VOC family protein</fullName>
    </submittedName>
</protein>
<reference evidence="2 3" key="1">
    <citation type="submission" date="2021-06" db="EMBL/GenBank/DDBJ databases">
        <title>Enterococcus alishanensis sp. nov., a novel lactic acid bacterium isolated from fresh coffee beans.</title>
        <authorList>
            <person name="Chen Y.-S."/>
        </authorList>
    </citation>
    <scope>NUCLEOTIDE SEQUENCE [LARGE SCALE GENOMIC DNA]</scope>
    <source>
        <strain evidence="2 3">ALS3</strain>
    </source>
</reference>
<evidence type="ECO:0000313" key="3">
    <source>
        <dbReference type="Proteomes" id="UP000774130"/>
    </source>
</evidence>
<dbReference type="PROSITE" id="PS51819">
    <property type="entry name" value="VOC"/>
    <property type="match status" value="1"/>
</dbReference>
<comment type="caution">
    <text evidence="2">The sequence shown here is derived from an EMBL/GenBank/DDBJ whole genome shotgun (WGS) entry which is preliminary data.</text>
</comment>
<keyword evidence="3" id="KW-1185">Reference proteome</keyword>
<accession>A0ABS6TAV8</accession>
<dbReference type="PANTHER" id="PTHR35006:SF2">
    <property type="entry name" value="GLYOXALASE FAMILY PROTEIN (AFU_ORTHOLOGUE AFUA_5G14830)"/>
    <property type="match status" value="1"/>
</dbReference>
<dbReference type="InterPro" id="IPR004360">
    <property type="entry name" value="Glyas_Fos-R_dOase_dom"/>
</dbReference>
<gene>
    <name evidence="2" type="ORF">KUA55_05020</name>
</gene>
<dbReference type="Pfam" id="PF00903">
    <property type="entry name" value="Glyoxalase"/>
    <property type="match status" value="1"/>
</dbReference>
<proteinExistence type="predicted"/>
<dbReference type="CDD" id="cd07262">
    <property type="entry name" value="VOC_like"/>
    <property type="match status" value="1"/>
</dbReference>
<dbReference type="RefSeq" id="WP_218325087.1">
    <property type="nucleotide sequence ID" value="NZ_JAHUZB010000002.1"/>
</dbReference>